<dbReference type="InterPro" id="IPR036116">
    <property type="entry name" value="FN3_sf"/>
</dbReference>
<dbReference type="EMBL" id="JARXRM010000012">
    <property type="protein sequence ID" value="MDH5821884.1"/>
    <property type="molecule type" value="Genomic_DNA"/>
</dbReference>
<evidence type="ECO:0000259" key="1">
    <source>
        <dbReference type="SMART" id="SM00060"/>
    </source>
</evidence>
<dbReference type="InterPro" id="IPR035992">
    <property type="entry name" value="Ricin_B-like_lectins"/>
</dbReference>
<comment type="caution">
    <text evidence="3">The sequence shown here is derived from an EMBL/GenBank/DDBJ whole genome shotgun (WGS) entry which is preliminary data.</text>
</comment>
<dbReference type="PROSITE" id="PS50231">
    <property type="entry name" value="RICIN_B_LECTIN"/>
    <property type="match status" value="1"/>
</dbReference>
<dbReference type="SUPFAM" id="SSF50370">
    <property type="entry name" value="Ricin B-like lectins"/>
    <property type="match status" value="1"/>
</dbReference>
<sequence>MLAALVAAPASALAVEPTIDAYPTSPGGVSVSYAHPGGDGVLNFHLEQQGSGTVRTSANLADTFPVLGLSAATSYDFRVCANYEDSSDCTGFVSVTTMPAPFEPAAPAMDGAPIVTGVGSSGNSVSIAWASRNGPYTRLVLRLEDQLGNVDQRTIDARDGGSFVFPGMRSGATYYLTMKGCSNNWLFGIGGVRCGPWSERREARIAVAPPPSRAQSVSLRNGGGLCLDVHQADMRRNGGRVQAWACNGQDQQRWVFAEGAVRNVGGLCLDVHAPDMRTNGGRMQVWECNGTRQQQWKLSGGRLVGPYGRCLDVHHPDMRDNGARVQIWSCNGAEQQKWQAVR</sequence>
<dbReference type="InterPro" id="IPR003961">
    <property type="entry name" value="FN3_dom"/>
</dbReference>
<protein>
    <submittedName>
        <fullName evidence="3">Ricin-type beta-trefoil lectin domain protein</fullName>
    </submittedName>
</protein>
<proteinExistence type="predicted"/>
<feature type="domain" description="Fibronectin type-III" evidence="1">
    <location>
        <begin position="104"/>
        <end position="188"/>
    </location>
</feature>
<reference evidence="3 4" key="1">
    <citation type="submission" date="2023-04" db="EMBL/GenBank/DDBJ databases">
        <title>Luteimonas endophyticus RD2P54.</title>
        <authorList>
            <person name="Sun J.-Q."/>
        </authorList>
    </citation>
    <scope>NUCLEOTIDE SEQUENCE [LARGE SCALE GENOMIC DNA]</scope>
    <source>
        <strain evidence="3 4">RD2P54</strain>
    </source>
</reference>
<dbReference type="SMART" id="SM00060">
    <property type="entry name" value="FN3"/>
    <property type="match status" value="2"/>
</dbReference>
<accession>A0ABT6J534</accession>
<dbReference type="Gene3D" id="2.80.10.50">
    <property type="match status" value="2"/>
</dbReference>
<name>A0ABT6J534_9GAMM</name>
<dbReference type="CDD" id="cd00161">
    <property type="entry name" value="beta-trefoil_Ricin-like"/>
    <property type="match status" value="1"/>
</dbReference>
<evidence type="ECO:0000259" key="2">
    <source>
        <dbReference type="SMART" id="SM00458"/>
    </source>
</evidence>
<dbReference type="RefSeq" id="WP_280572680.1">
    <property type="nucleotide sequence ID" value="NZ_JARXRM010000012.1"/>
</dbReference>
<feature type="domain" description="Fibronectin type-III" evidence="1">
    <location>
        <begin position="13"/>
        <end position="88"/>
    </location>
</feature>
<keyword evidence="4" id="KW-1185">Reference proteome</keyword>
<evidence type="ECO:0000313" key="4">
    <source>
        <dbReference type="Proteomes" id="UP001156940"/>
    </source>
</evidence>
<feature type="domain" description="Ricin B lectin" evidence="2">
    <location>
        <begin position="213"/>
        <end position="341"/>
    </location>
</feature>
<dbReference type="Pfam" id="PF00652">
    <property type="entry name" value="Ricin_B_lectin"/>
    <property type="match status" value="1"/>
</dbReference>
<organism evidence="3 4">
    <name type="scientific">Luteimonas endophytica</name>
    <dbReference type="NCBI Taxonomy" id="3042023"/>
    <lineage>
        <taxon>Bacteria</taxon>
        <taxon>Pseudomonadati</taxon>
        <taxon>Pseudomonadota</taxon>
        <taxon>Gammaproteobacteria</taxon>
        <taxon>Lysobacterales</taxon>
        <taxon>Lysobacteraceae</taxon>
        <taxon>Luteimonas</taxon>
    </lineage>
</organism>
<dbReference type="SMART" id="SM00458">
    <property type="entry name" value="RICIN"/>
    <property type="match status" value="1"/>
</dbReference>
<dbReference type="Proteomes" id="UP001156940">
    <property type="component" value="Unassembled WGS sequence"/>
</dbReference>
<gene>
    <name evidence="3" type="ORF">QFW77_02595</name>
</gene>
<evidence type="ECO:0000313" key="3">
    <source>
        <dbReference type="EMBL" id="MDH5821884.1"/>
    </source>
</evidence>
<dbReference type="SUPFAM" id="SSF49265">
    <property type="entry name" value="Fibronectin type III"/>
    <property type="match status" value="1"/>
</dbReference>
<dbReference type="InterPro" id="IPR000772">
    <property type="entry name" value="Ricin_B_lectin"/>
</dbReference>